<proteinExistence type="evidence at transcript level"/>
<sequence>MVSTLFITTAIPVLHLQAVDVANLEYVQDYIRVVENIGNQTYDNVEKRYLKLEAFKYRMNIYMLRLGMYTDHKKSNADIDRSVDAKIAMLKQSITIIDVAIYFLEKSLSPFNMDSQFVHKCSLDDMDAMNYGGKTSDVYVDDDMTITPLHQEQRARLLGVVESLMNQSIYVLANYSQNYNEQLLEILRRAQNADLQLQMRHRRFHSIAVENDRVRGSISDSVLNNLININVANFNSLKESYIQLLENTKGNMSKIFDESSTSNPVHANIIEEDIRALDSEIERIKNFDHSKLNDATINDESVKNARNWIIREYIREMDEFITTNNANLDTLVSESTHNLSSLQSDIRNHTLFPISVALQDYAPIQYTEYLELMKSEFIGSNAYKQQPIIGMHMRTFDIIPIHYLYIKSESTNILEALRNLDRIFQNKSNKTYVVVIFLIMWLRHGYNEWMAAKLVPNSTVEQDPFIHLKNKIVIPYVETWIKEGGKGIRNKIQTINIIFRKLSNIVELNSIQADMLAHESYLKSKKSPLFIIFQEIHAKGDIVYYNTMAMLKDRMYDQINSISEYHKNAFYDIHKGIVCLRKYTQNMNATFALVRCLVRIRFLKPDHGEFTKVVRAMWTCITNICRQSWTSNNVEKFKTKFGPNIYHILNEVLDLIESDGMRLLSTRSFYNCCQYIEYIPFEVVNVLIDLMYVINKTSIQYAKQFDVLCAFRNIDEKISVCEKAREVFEWVKTELLRDDEDAPPQAIPTLSQECMSNPNVLNDVQNLIRDIKAYVPRISDRDILLSHIPGRYDLVYSDYRYAYLPRELKNIFDDAYFYLNLSSENENKVLGVFDRIAQTARGIDTGQDSRPIYDYLAGKYKQCVLLLEDGINPLILLYKIITDVVDNAYSFTLRLHVFERYITNMTALYPYLKNPYQVVGVRSYSVIRFEAFFQPNTVTRAIGQVRRLVTLPLLTEYPEINVYNQRHILHYAWKYLRSADIQNPDTGTMRTILNDIAPYTGDGSDVTLNTFVHCVVNLQSLIEPNSSANWNYYENVLLLVYDNCELKTLYTRTPLQTMVYPAEFKQLLIEYENSQNIYRCRTISTRYFAGIYTVFKNITRGTIQMTLEAEKLRLSIQKYDRIYKWPMPLIYQLATKINEVQDDMERYAHLTSVGVNHLVYIFHTKIIGSEPIYEITNYLNKYIRIKQPTFLDYLNPRMIDNFDLHLKIGESILSMFAKDIDTYIIQNIPNAENTLADLIKHFHMLSLQSVDLLMNILTQIDPRHAIQLLKYTYQAMLINMSLTSLKCLRTEFLNRQDWLVSYLKLILETATNHGVIINTALINSLQAKEDIYNVRTKKESIRAKNYKIVQNTVDIFNTRFIMMQRFIAVADNWITIVNRFNPNTAYIYQHHEYFNRHPVDIYKVYLIGLNEVLTKAIQETDLHNNFIIMEPFPDFSNYR</sequence>
<feature type="signal peptide" evidence="1">
    <location>
        <begin position="1"/>
        <end position="18"/>
    </location>
</feature>
<evidence type="ECO:0000313" key="2">
    <source>
        <dbReference type="EMBL" id="JAB71610.1"/>
    </source>
</evidence>
<evidence type="ECO:0000256" key="1">
    <source>
        <dbReference type="SAM" id="SignalP"/>
    </source>
</evidence>
<dbReference type="EMBL" id="GANP01012858">
    <property type="protein sequence ID" value="JAB71610.1"/>
    <property type="molecule type" value="mRNA"/>
</dbReference>
<feature type="chain" id="PRO_5004733561" evidence="1">
    <location>
        <begin position="19"/>
        <end position="1439"/>
    </location>
</feature>
<accession>V5GMP8</accession>
<protein>
    <submittedName>
        <fullName evidence="2">Uncharacterized protein</fullName>
    </submittedName>
</protein>
<name>V5GMP8_IXORI</name>
<organism evidence="2">
    <name type="scientific">Ixodes ricinus</name>
    <name type="common">Common tick</name>
    <name type="synonym">Acarus ricinus</name>
    <dbReference type="NCBI Taxonomy" id="34613"/>
    <lineage>
        <taxon>Eukaryota</taxon>
        <taxon>Metazoa</taxon>
        <taxon>Ecdysozoa</taxon>
        <taxon>Arthropoda</taxon>
        <taxon>Chelicerata</taxon>
        <taxon>Arachnida</taxon>
        <taxon>Acari</taxon>
        <taxon>Parasitiformes</taxon>
        <taxon>Ixodida</taxon>
        <taxon>Ixodoidea</taxon>
        <taxon>Ixodidae</taxon>
        <taxon>Ixodinae</taxon>
        <taxon>Ixodes</taxon>
    </lineage>
</organism>
<reference evidence="2" key="1">
    <citation type="journal article" date="2015" name="Sci. Rep.">
        <title>Tissue- and time-dependent transcription in Ixodes ricinus salivary glands and midguts when blood feeding on the vertebrate host.</title>
        <authorList>
            <person name="Kotsyfakis M."/>
            <person name="Schwarz A."/>
            <person name="Erhart J."/>
            <person name="Ribeiro J.M."/>
        </authorList>
    </citation>
    <scope>NUCLEOTIDE SEQUENCE</scope>
    <source>
        <tissue evidence="2">Salivary gland and midgut</tissue>
    </source>
</reference>
<keyword evidence="1" id="KW-0732">Signal</keyword>